<sequence>MNCLVCHQEITIQRFHDFLSITPLKLCCRCESNFIFKKDAVLFENNEWLQGVITRLEKGDVILIDLFFPALERRIKKQLKKGNQVTILEIDSQAPYPWFFILIEQVKQRLPLPVDILIVSKELSNDQTIRLY</sequence>
<comment type="caution">
    <text evidence="1">The sequence shown here is derived from an EMBL/GenBank/DDBJ whole genome shotgun (WGS) entry which is preliminary data.</text>
</comment>
<dbReference type="AlphaFoldDB" id="A0A9D2G200"/>
<proteinExistence type="predicted"/>
<reference evidence="1" key="1">
    <citation type="journal article" date="2021" name="PeerJ">
        <title>Extensive microbial diversity within the chicken gut microbiome revealed by metagenomics and culture.</title>
        <authorList>
            <person name="Gilroy R."/>
            <person name="Ravi A."/>
            <person name="Getino M."/>
            <person name="Pursley I."/>
            <person name="Horton D.L."/>
            <person name="Alikhan N.F."/>
            <person name="Baker D."/>
            <person name="Gharbi K."/>
            <person name="Hall N."/>
            <person name="Watson M."/>
            <person name="Adriaenssens E.M."/>
            <person name="Foster-Nyarko E."/>
            <person name="Jarju S."/>
            <person name="Secka A."/>
            <person name="Antonio M."/>
            <person name="Oren A."/>
            <person name="Chaudhuri R.R."/>
            <person name="La Ragione R."/>
            <person name="Hildebrand F."/>
            <person name="Pallen M.J."/>
        </authorList>
    </citation>
    <scope>NUCLEOTIDE SEQUENCE</scope>
    <source>
        <strain evidence="1">CHK169-4300</strain>
    </source>
</reference>
<accession>A0A9D2G200</accession>
<dbReference type="Proteomes" id="UP000824106">
    <property type="component" value="Unassembled WGS sequence"/>
</dbReference>
<evidence type="ECO:0000313" key="2">
    <source>
        <dbReference type="Proteomes" id="UP000824106"/>
    </source>
</evidence>
<gene>
    <name evidence="1" type="ORF">H9808_05145</name>
</gene>
<protein>
    <submittedName>
        <fullName evidence="1">Uncharacterized protein</fullName>
    </submittedName>
</protein>
<evidence type="ECO:0000313" key="1">
    <source>
        <dbReference type="EMBL" id="HIZ71133.1"/>
    </source>
</evidence>
<reference evidence="1" key="2">
    <citation type="submission" date="2021-04" db="EMBL/GenBank/DDBJ databases">
        <authorList>
            <person name="Gilroy R."/>
        </authorList>
    </citation>
    <scope>NUCLEOTIDE SEQUENCE</scope>
    <source>
        <strain evidence="1">CHK169-4300</strain>
    </source>
</reference>
<name>A0A9D2G200_9LACT</name>
<dbReference type="EMBL" id="DXAZ01000074">
    <property type="protein sequence ID" value="HIZ71133.1"/>
    <property type="molecule type" value="Genomic_DNA"/>
</dbReference>
<organism evidence="1 2">
    <name type="scientific">Candidatus Atopostipes pullistercoris</name>
    <dbReference type="NCBI Taxonomy" id="2838467"/>
    <lineage>
        <taxon>Bacteria</taxon>
        <taxon>Bacillati</taxon>
        <taxon>Bacillota</taxon>
        <taxon>Bacilli</taxon>
        <taxon>Lactobacillales</taxon>
        <taxon>Carnobacteriaceae</taxon>
        <taxon>Atopostipes</taxon>
    </lineage>
</organism>